<feature type="region of interest" description="Disordered" evidence="1">
    <location>
        <begin position="1"/>
        <end position="46"/>
    </location>
</feature>
<evidence type="ECO:0000313" key="3">
    <source>
        <dbReference type="EMBL" id="CAL5091414.1"/>
    </source>
</evidence>
<feature type="transmembrane region" description="Helical" evidence="2">
    <location>
        <begin position="98"/>
        <end position="117"/>
    </location>
</feature>
<evidence type="ECO:0000256" key="1">
    <source>
        <dbReference type="SAM" id="MobiDB-lite"/>
    </source>
</evidence>
<keyword evidence="2" id="KW-1133">Transmembrane helix</keyword>
<accession>A0ABC9GAC9</accession>
<dbReference type="AlphaFoldDB" id="A0ABC9GAC9"/>
<feature type="compositionally biased region" description="Low complexity" evidence="1">
    <location>
        <begin position="33"/>
        <end position="42"/>
    </location>
</feature>
<gene>
    <name evidence="3" type="ORF">URODEC1_LOCUS114364</name>
</gene>
<keyword evidence="2" id="KW-0812">Transmembrane</keyword>
<dbReference type="Proteomes" id="UP001497457">
    <property type="component" value="Chromosome 8b"/>
</dbReference>
<keyword evidence="2" id="KW-0472">Membrane</keyword>
<reference evidence="3" key="1">
    <citation type="submission" date="2024-10" db="EMBL/GenBank/DDBJ databases">
        <authorList>
            <person name="Ryan C."/>
        </authorList>
    </citation>
    <scope>NUCLEOTIDE SEQUENCE [LARGE SCALE GENOMIC DNA]</scope>
</reference>
<proteinExistence type="predicted"/>
<organism evidence="3 4">
    <name type="scientific">Urochloa decumbens</name>
    <dbReference type="NCBI Taxonomy" id="240449"/>
    <lineage>
        <taxon>Eukaryota</taxon>
        <taxon>Viridiplantae</taxon>
        <taxon>Streptophyta</taxon>
        <taxon>Embryophyta</taxon>
        <taxon>Tracheophyta</taxon>
        <taxon>Spermatophyta</taxon>
        <taxon>Magnoliopsida</taxon>
        <taxon>Liliopsida</taxon>
        <taxon>Poales</taxon>
        <taxon>Poaceae</taxon>
        <taxon>PACMAD clade</taxon>
        <taxon>Panicoideae</taxon>
        <taxon>Panicodae</taxon>
        <taxon>Paniceae</taxon>
        <taxon>Melinidinae</taxon>
        <taxon>Urochloa</taxon>
    </lineage>
</organism>
<dbReference type="EMBL" id="OZ075118">
    <property type="protein sequence ID" value="CAL5091414.1"/>
    <property type="molecule type" value="Genomic_DNA"/>
</dbReference>
<name>A0ABC9GAC9_9POAL</name>
<evidence type="ECO:0000256" key="2">
    <source>
        <dbReference type="SAM" id="Phobius"/>
    </source>
</evidence>
<sequence>MALRPPSSAPRWDLAPPDSLPADSPPPTSQGESSNGAKAGASWKKKKEVGHLLVKLEKEGVEIDGKIASIIDDGIARIKAEAAREEEMNINEPKRNGMTILLIASAAIGFIMGAEWYEHAFRAANDKRRRALEEKLAKSRRA</sequence>
<keyword evidence="4" id="KW-1185">Reference proteome</keyword>
<protein>
    <submittedName>
        <fullName evidence="3">Uncharacterized protein</fullName>
    </submittedName>
</protein>
<evidence type="ECO:0000313" key="4">
    <source>
        <dbReference type="Proteomes" id="UP001497457"/>
    </source>
</evidence>